<dbReference type="PANTHER" id="PTHR44013">
    <property type="entry name" value="ZINC-TYPE ALCOHOL DEHYDROGENASE-LIKE PROTEIN C16A3.02C"/>
    <property type="match status" value="1"/>
</dbReference>
<dbReference type="GO" id="GO:0016491">
    <property type="term" value="F:oxidoreductase activity"/>
    <property type="evidence" value="ECO:0007669"/>
    <property type="project" value="InterPro"/>
</dbReference>
<feature type="domain" description="Enoyl reductase (ER)" evidence="1">
    <location>
        <begin position="42"/>
        <end position="347"/>
    </location>
</feature>
<evidence type="ECO:0000313" key="2">
    <source>
        <dbReference type="EMBL" id="CEL02044.1"/>
    </source>
</evidence>
<dbReference type="EMBL" id="CDMC01000001">
    <property type="protein sequence ID" value="CEL02044.1"/>
    <property type="molecule type" value="Genomic_DNA"/>
</dbReference>
<dbReference type="SMART" id="SM00829">
    <property type="entry name" value="PKS_ER"/>
    <property type="match status" value="1"/>
</dbReference>
<organism evidence="2 3">
    <name type="scientific">Aspergillus calidoustus</name>
    <dbReference type="NCBI Taxonomy" id="454130"/>
    <lineage>
        <taxon>Eukaryota</taxon>
        <taxon>Fungi</taxon>
        <taxon>Dikarya</taxon>
        <taxon>Ascomycota</taxon>
        <taxon>Pezizomycotina</taxon>
        <taxon>Eurotiomycetes</taxon>
        <taxon>Eurotiomycetidae</taxon>
        <taxon>Eurotiales</taxon>
        <taxon>Aspergillaceae</taxon>
        <taxon>Aspergillus</taxon>
        <taxon>Aspergillus subgen. Nidulantes</taxon>
    </lineage>
</organism>
<dbReference type="Pfam" id="PF13602">
    <property type="entry name" value="ADH_zinc_N_2"/>
    <property type="match status" value="1"/>
</dbReference>
<dbReference type="Gene3D" id="3.40.50.720">
    <property type="entry name" value="NAD(P)-binding Rossmann-like Domain"/>
    <property type="match status" value="1"/>
</dbReference>
<dbReference type="Proteomes" id="UP000054771">
    <property type="component" value="Unassembled WGS sequence"/>
</dbReference>
<dbReference type="InterPro" id="IPR011032">
    <property type="entry name" value="GroES-like_sf"/>
</dbReference>
<dbReference type="PANTHER" id="PTHR44013:SF5">
    <property type="entry name" value="OXIDOREDUCTASE, PUTATIVE (AFU_ORTHOLOGUE AFUA_5G01290)-RELATED"/>
    <property type="match status" value="1"/>
</dbReference>
<dbReference type="InterPro" id="IPR036291">
    <property type="entry name" value="NAD(P)-bd_dom_sf"/>
</dbReference>
<dbReference type="STRING" id="454130.A0A0U5C396"/>
<evidence type="ECO:0000259" key="1">
    <source>
        <dbReference type="SMART" id="SM00829"/>
    </source>
</evidence>
<dbReference type="InterPro" id="IPR020843">
    <property type="entry name" value="ER"/>
</dbReference>
<dbReference type="Gene3D" id="3.90.180.10">
    <property type="entry name" value="Medium-chain alcohol dehydrogenases, catalytic domain"/>
    <property type="match status" value="1"/>
</dbReference>
<dbReference type="SUPFAM" id="SSF51735">
    <property type="entry name" value="NAD(P)-binding Rossmann-fold domains"/>
    <property type="match status" value="1"/>
</dbReference>
<accession>A0A0U5C396</accession>
<dbReference type="OMA" id="EGPTHFE"/>
<gene>
    <name evidence="2" type="ORF">ASPCAL01620</name>
</gene>
<evidence type="ECO:0000313" key="3">
    <source>
        <dbReference type="Proteomes" id="UP000054771"/>
    </source>
</evidence>
<reference evidence="3" key="1">
    <citation type="journal article" date="2016" name="Genome Announc.">
        <title>Draft genome sequences of fungus Aspergillus calidoustus.</title>
        <authorList>
            <person name="Horn F."/>
            <person name="Linde J."/>
            <person name="Mattern D.J."/>
            <person name="Walther G."/>
            <person name="Guthke R."/>
            <person name="Scherlach K."/>
            <person name="Martin K."/>
            <person name="Brakhage A.A."/>
            <person name="Petzke L."/>
            <person name="Valiante V."/>
        </authorList>
    </citation>
    <scope>NUCLEOTIDE SEQUENCE [LARGE SCALE GENOMIC DNA]</scope>
    <source>
        <strain evidence="3">SF006504</strain>
    </source>
</reference>
<dbReference type="OrthoDB" id="10460410at2759"/>
<keyword evidence="3" id="KW-1185">Reference proteome</keyword>
<dbReference type="CDD" id="cd05289">
    <property type="entry name" value="MDR_like_2"/>
    <property type="match status" value="1"/>
</dbReference>
<dbReference type="InterPro" id="IPR052733">
    <property type="entry name" value="Chloroplast_QOR"/>
</dbReference>
<dbReference type="AlphaFoldDB" id="A0A0U5C396"/>
<sequence length="354" mass="38062">MSLSTRIASLTRHFATKPTTTTKMSTNIPATMLAITQPDPKSTNLTLATVPTPKPTPNTSEHLIRIHTVSPCAGELLWPANFPPEGGRDLWIPCPDMAGTVVVAPENSPFKPGDEVYARANYLRNGAGSEYTIGVTEEIAKRPRGLSWAATAAIPLSAQTAWQALFVQAGLGSIESGNWKGKRVLVTAASGSVGSWVVQLAKVAGATVIGTCGTDNVDFVKSLGADDVVDYKTTTLKKWVESAGQVDVVIDCIGRKSLEDAWWTIKDDGVLLSIFQPPETAVPEGYSGNVKGRFFIMGPVREHLEAITKLVEEGKVRGTVDSVWPVTQFKEAFDRVASGKARGKVIIDFDLNRQ</sequence>
<name>A0A0U5C396_ASPCI</name>
<dbReference type="SUPFAM" id="SSF50129">
    <property type="entry name" value="GroES-like"/>
    <property type="match status" value="1"/>
</dbReference>
<proteinExistence type="predicted"/>
<protein>
    <recommendedName>
        <fullName evidence="1">Enoyl reductase (ER) domain-containing protein</fullName>
    </recommendedName>
</protein>